<dbReference type="eggNOG" id="COG4736">
    <property type="taxonomic scope" value="Bacteria"/>
</dbReference>
<dbReference type="GeneID" id="93134919"/>
<accession>A0A077EQ74</accession>
<dbReference type="STRING" id="1338011.BD94_3875"/>
<evidence type="ECO:0000313" key="2">
    <source>
        <dbReference type="EMBL" id="AIL47650.1"/>
    </source>
</evidence>
<organism evidence="2 3">
    <name type="scientific">Elizabethkingia anophelis NUHP1</name>
    <dbReference type="NCBI Taxonomy" id="1338011"/>
    <lineage>
        <taxon>Bacteria</taxon>
        <taxon>Pseudomonadati</taxon>
        <taxon>Bacteroidota</taxon>
        <taxon>Flavobacteriia</taxon>
        <taxon>Flavobacteriales</taxon>
        <taxon>Weeksellaceae</taxon>
        <taxon>Elizabethkingia</taxon>
    </lineage>
</organism>
<keyword evidence="1" id="KW-0812">Transmembrane</keyword>
<keyword evidence="1" id="KW-1133">Transmembrane helix</keyword>
<keyword evidence="1" id="KW-0472">Membrane</keyword>
<name>A0A077EQ74_9FLAO</name>
<dbReference type="AlphaFoldDB" id="A0A077EQ74"/>
<sequence>MIPQNFKDILSNGENVGLYQTLALILFVLFFIGLVYVVFKKPKKYYRDRENAPLEDGDEINNNLH</sequence>
<evidence type="ECO:0000313" key="3">
    <source>
        <dbReference type="Proteomes" id="UP000028933"/>
    </source>
</evidence>
<feature type="transmembrane region" description="Helical" evidence="1">
    <location>
        <begin position="18"/>
        <end position="39"/>
    </location>
</feature>
<proteinExistence type="predicted"/>
<reference evidence="2 3" key="1">
    <citation type="journal article" date="2013" name="Lancet">
        <title>First case of E anophelis outbreak in an intensive-care unit.</title>
        <authorList>
            <person name="Teo J."/>
            <person name="Tan S.Y."/>
            <person name="Tay M."/>
            <person name="Ding Y."/>
            <person name="Kjelleberg S."/>
            <person name="Givskov M."/>
            <person name="Lin R.T."/>
            <person name="Yang L."/>
        </authorList>
    </citation>
    <scope>NUCLEOTIDE SEQUENCE [LARGE SCALE GENOMIC DNA]</scope>
    <source>
        <strain evidence="2 3">NUHP1</strain>
    </source>
</reference>
<dbReference type="EMBL" id="CP007547">
    <property type="protein sequence ID" value="AIL47650.1"/>
    <property type="molecule type" value="Genomic_DNA"/>
</dbReference>
<dbReference type="KEGG" id="eao:BD94_3875"/>
<gene>
    <name evidence="2" type="ORF">BD94_3875</name>
</gene>
<protein>
    <submittedName>
        <fullName evidence="2">Uncharacterized protein</fullName>
    </submittedName>
</protein>
<dbReference type="Proteomes" id="UP000028933">
    <property type="component" value="Chromosome"/>
</dbReference>
<dbReference type="RefSeq" id="WP_021347422.1">
    <property type="nucleotide sequence ID" value="NZ_CP007547.1"/>
</dbReference>
<evidence type="ECO:0000256" key="1">
    <source>
        <dbReference type="SAM" id="Phobius"/>
    </source>
</evidence>
<dbReference type="HOGENOM" id="CLU_200390_3_0_10"/>